<keyword evidence="1" id="KW-0812">Transmembrane</keyword>
<accession>A0ABT8G527</accession>
<dbReference type="RefSeq" id="WP_301130462.1">
    <property type="nucleotide sequence ID" value="NZ_JAUHPV010000017.1"/>
</dbReference>
<evidence type="ECO:0008006" key="4">
    <source>
        <dbReference type="Google" id="ProtNLM"/>
    </source>
</evidence>
<dbReference type="EMBL" id="JAUHPV010000017">
    <property type="protein sequence ID" value="MDN4474228.1"/>
    <property type="molecule type" value="Genomic_DNA"/>
</dbReference>
<proteinExistence type="predicted"/>
<evidence type="ECO:0000256" key="1">
    <source>
        <dbReference type="SAM" id="Phobius"/>
    </source>
</evidence>
<keyword evidence="1" id="KW-1133">Transmembrane helix</keyword>
<evidence type="ECO:0000313" key="2">
    <source>
        <dbReference type="EMBL" id="MDN4474228.1"/>
    </source>
</evidence>
<feature type="transmembrane region" description="Helical" evidence="1">
    <location>
        <begin position="193"/>
        <end position="214"/>
    </location>
</feature>
<feature type="transmembrane region" description="Helical" evidence="1">
    <location>
        <begin position="113"/>
        <end position="133"/>
    </location>
</feature>
<feature type="transmembrane region" description="Helical" evidence="1">
    <location>
        <begin position="154"/>
        <end position="173"/>
    </location>
</feature>
<evidence type="ECO:0000313" key="3">
    <source>
        <dbReference type="Proteomes" id="UP001172738"/>
    </source>
</evidence>
<reference evidence="2" key="1">
    <citation type="submission" date="2023-06" db="EMBL/GenBank/DDBJ databases">
        <title>SYSU T00b26.</title>
        <authorList>
            <person name="Gao L."/>
            <person name="Fang B.-Z."/>
            <person name="Li W.-J."/>
        </authorList>
    </citation>
    <scope>NUCLEOTIDE SEQUENCE</scope>
    <source>
        <strain evidence="2">SYSU T00b26</strain>
    </source>
</reference>
<organism evidence="2 3">
    <name type="scientific">Demequina zhanjiangensis</name>
    <dbReference type="NCBI Taxonomy" id="3051659"/>
    <lineage>
        <taxon>Bacteria</taxon>
        <taxon>Bacillati</taxon>
        <taxon>Actinomycetota</taxon>
        <taxon>Actinomycetes</taxon>
        <taxon>Micrococcales</taxon>
        <taxon>Demequinaceae</taxon>
        <taxon>Demequina</taxon>
    </lineage>
</organism>
<keyword evidence="1" id="KW-0472">Membrane</keyword>
<dbReference type="Proteomes" id="UP001172738">
    <property type="component" value="Unassembled WGS sequence"/>
</dbReference>
<gene>
    <name evidence="2" type="ORF">QQX04_14615</name>
</gene>
<name>A0ABT8G527_9MICO</name>
<keyword evidence="3" id="KW-1185">Reference proteome</keyword>
<comment type="caution">
    <text evidence="2">The sequence shown here is derived from an EMBL/GenBank/DDBJ whole genome shotgun (WGS) entry which is preliminary data.</text>
</comment>
<feature type="transmembrane region" description="Helical" evidence="1">
    <location>
        <begin position="12"/>
        <end position="33"/>
    </location>
</feature>
<sequence>METKVRRSAVGVVQVLALALAAISAAWALAWLLGPNGFNVIPLYRLGNALTWSDANGMPYEAVTVDGEAGGQTAAAATEIVGGLSDTANGTVGSTFFGDESYVVLYVSSAKEFLWMAVRAVPLLGVAGIWWLVARILGDIRRGDGFARKVERRIIAIGALVAVGSPLATFAQWKVADWLVSGSSASEIATAAPLNVNLSVVAMGLVIVAIGIAWQEVASMRRELEGLV</sequence>
<protein>
    <recommendedName>
        <fullName evidence="4">DUF2975 domain-containing protein</fullName>
    </recommendedName>
</protein>